<feature type="region of interest" description="Disordered" evidence="1">
    <location>
        <begin position="1"/>
        <end position="115"/>
    </location>
</feature>
<dbReference type="EMBL" id="OIVN01006223">
    <property type="protein sequence ID" value="SPD28175.1"/>
    <property type="molecule type" value="Genomic_DNA"/>
</dbReference>
<feature type="compositionally biased region" description="Polar residues" evidence="1">
    <location>
        <begin position="1"/>
        <end position="11"/>
    </location>
</feature>
<evidence type="ECO:0000313" key="2">
    <source>
        <dbReference type="EMBL" id="SPD28175.1"/>
    </source>
</evidence>
<feature type="compositionally biased region" description="Basic and acidic residues" evidence="1">
    <location>
        <begin position="80"/>
        <end position="89"/>
    </location>
</feature>
<feature type="compositionally biased region" description="Basic and acidic residues" evidence="1">
    <location>
        <begin position="39"/>
        <end position="51"/>
    </location>
</feature>
<dbReference type="AlphaFoldDB" id="A0A2N9IUX1"/>
<gene>
    <name evidence="2" type="ORF">FSB_LOCUS56057</name>
</gene>
<accession>A0A2N9IUX1</accession>
<name>A0A2N9IUX1_FAGSY</name>
<sequence>MDKATSSLTSRVQRKDHYSSSSTTNSDSMEMITGAEAPEYLKRPCAKKEDTIGAPTKDIATPTMNGVGHKVQSTVAKPCRGKDLEGTRDNHKRLEKGSENAESETESEEVKTSHTPMWPQKGQMVQNIGDIEDIEDIENIEDTKDMEDIENIENVEDLEGFGNIEGVENFENIEGIDDIEVEEADDIEEMEGSEAMECTETNIQTRKPNIKEEDVRGATLILLADDEECRDIGIDQNGNTSKVTVGPKEPLTMEDLFKLSQNLEETKTRPKVENGLDYYVEMLNKPADTRKGGHRSGPKKLVELPGLSRKLVEHRLPIKEGFQPFQQPSRRMAPDITLKIKEGIERLV</sequence>
<proteinExistence type="predicted"/>
<protein>
    <submittedName>
        <fullName evidence="2">Uncharacterized protein</fullName>
    </submittedName>
</protein>
<feature type="compositionally biased region" description="Low complexity" evidence="1">
    <location>
        <begin position="19"/>
        <end position="28"/>
    </location>
</feature>
<organism evidence="2">
    <name type="scientific">Fagus sylvatica</name>
    <name type="common">Beechnut</name>
    <dbReference type="NCBI Taxonomy" id="28930"/>
    <lineage>
        <taxon>Eukaryota</taxon>
        <taxon>Viridiplantae</taxon>
        <taxon>Streptophyta</taxon>
        <taxon>Embryophyta</taxon>
        <taxon>Tracheophyta</taxon>
        <taxon>Spermatophyta</taxon>
        <taxon>Magnoliopsida</taxon>
        <taxon>eudicotyledons</taxon>
        <taxon>Gunneridae</taxon>
        <taxon>Pentapetalae</taxon>
        <taxon>rosids</taxon>
        <taxon>fabids</taxon>
        <taxon>Fagales</taxon>
        <taxon>Fagaceae</taxon>
        <taxon>Fagus</taxon>
    </lineage>
</organism>
<reference evidence="2" key="1">
    <citation type="submission" date="2018-02" db="EMBL/GenBank/DDBJ databases">
        <authorList>
            <person name="Cohen D.B."/>
            <person name="Kent A.D."/>
        </authorList>
    </citation>
    <scope>NUCLEOTIDE SEQUENCE</scope>
</reference>
<evidence type="ECO:0000256" key="1">
    <source>
        <dbReference type="SAM" id="MobiDB-lite"/>
    </source>
</evidence>